<feature type="compositionally biased region" description="Low complexity" evidence="1">
    <location>
        <begin position="91"/>
        <end position="103"/>
    </location>
</feature>
<name>A0A9Q0JA91_9ROSI</name>
<evidence type="ECO:0000313" key="2">
    <source>
        <dbReference type="EMBL" id="KAJ4834223.1"/>
    </source>
</evidence>
<proteinExistence type="predicted"/>
<reference evidence="2" key="2">
    <citation type="journal article" date="2023" name="Plants (Basel)">
        <title>Annotation of the Turnera subulata (Passifloraceae) Draft Genome Reveals the S-Locus Evolved after the Divergence of Turneroideae from Passifloroideae in a Stepwise Manner.</title>
        <authorList>
            <person name="Henning P.M."/>
            <person name="Roalson E.H."/>
            <person name="Mir W."/>
            <person name="McCubbin A.G."/>
            <person name="Shore J.S."/>
        </authorList>
    </citation>
    <scope>NUCLEOTIDE SEQUENCE</scope>
    <source>
        <strain evidence="2">F60SS</strain>
    </source>
</reference>
<feature type="region of interest" description="Disordered" evidence="1">
    <location>
        <begin position="329"/>
        <end position="365"/>
    </location>
</feature>
<accession>A0A9Q0JA91</accession>
<feature type="compositionally biased region" description="Basic and acidic residues" evidence="1">
    <location>
        <begin position="943"/>
        <end position="966"/>
    </location>
</feature>
<sequence length="1115" mass="122492">MMGTQGLELINFINPELTWKTVAKGSRSGSRRSRKVGSSNFTVESINSDDGTKKVDETSVSYTEKLGVAVLGRRFSDGIHVPIKKRRFDLPASSLSPRSSSPSVDVQESNSSSKRRRKASNSSATSKFTQKTSGSDYKFDFNDDFSGIEVLAAVACNNSIFNDLDIDEGSSLGKESIQEAIGTSAVDSSNVLVNNDGGSSLRKVSIQEAIGTSAVDSPSVLVNKDGIEAPSLEDTAAVTHNHLDSKASEGSPSTRNEKLHFDLNVPWEQSDSVTVDSGANAEESCEIQRQEGFECNTTNRMIVSDSTGNHHVSGDMKCIPVGTYGLKEESESVVSGQDGNHDEHVPSQHADSKQNLTSDSADAKASSHIVGTDASLHISSCPGFPDESRDVSVCGLENKPISDVSSVDVQPGKDMCSGSGKVKACNISSSSLKQNSNSDHHETPGFLGWGKSIQDKTCLVSCQQTAPISLGVVPGNQAEDSGSHQCVPSSRDVSVSTVPTAGGQLVAVGDVKGQCDETSAVNYAEDDSSSHSGSAGLMQKSLADSTVTTREATSVHGNCDTDGLVKVVENPSDDSFESDVYQVDKNQMVCTKNVTELQAGYDSQFEDGELRESDAPNFWDENGEDGEVEHVDYGSDYEDDRLSGLGNELEVRVERATSPGFDNCSRKLEHDGGVDAPRDVSLSPMNKASDLLANKDFPPELFGSRTSNREFMSRFEGSNAVHRNDGMPRNRSDSSYLCSRDGREIVSKNFMRRDRPASHMRGRSPEGRHFVDPSAVGWASERRHSPVYRGTCTSGPHRPKGGSIENRGYVMASNHTDSEIAGFAGLDNRPRRPFINPSSKGVYERINRRRSPGYRDNGYSTPTGMLPVRDNSSIRGRYRGFVRGAGRGTREQYHGPLEDNNEYSNRFAPRLARRERSMSPMNRGRPHYRSRSRSRSPISFFPPRERNEGSRLRSRSPDFRCDTRVDRARGPFHKRFPAEFDEEFVPQNRRRYQPQRQPRWFDDRNGASDNFRGRKSPSDTFRPSQRFGSARSGHNRLGSDDQFRQFGPRKFIDGGGGPRGGGYECSDDDRRQRSNNRIEMVPRVRRYETDGVVRPDGVVRRCWYNEEDSLAPIGQ</sequence>
<feature type="compositionally biased region" description="Basic and acidic residues" evidence="1">
    <location>
        <begin position="339"/>
        <end position="352"/>
    </location>
</feature>
<feature type="compositionally biased region" description="Polar residues" evidence="1">
    <location>
        <begin position="1018"/>
        <end position="1027"/>
    </location>
</feature>
<evidence type="ECO:0000256" key="1">
    <source>
        <dbReference type="SAM" id="MobiDB-lite"/>
    </source>
</evidence>
<dbReference type="AlphaFoldDB" id="A0A9Q0JA91"/>
<keyword evidence="3" id="KW-1185">Reference proteome</keyword>
<organism evidence="2 3">
    <name type="scientific">Turnera subulata</name>
    <dbReference type="NCBI Taxonomy" id="218843"/>
    <lineage>
        <taxon>Eukaryota</taxon>
        <taxon>Viridiplantae</taxon>
        <taxon>Streptophyta</taxon>
        <taxon>Embryophyta</taxon>
        <taxon>Tracheophyta</taxon>
        <taxon>Spermatophyta</taxon>
        <taxon>Magnoliopsida</taxon>
        <taxon>eudicotyledons</taxon>
        <taxon>Gunneridae</taxon>
        <taxon>Pentapetalae</taxon>
        <taxon>rosids</taxon>
        <taxon>fabids</taxon>
        <taxon>Malpighiales</taxon>
        <taxon>Passifloraceae</taxon>
        <taxon>Turnera</taxon>
    </lineage>
</organism>
<gene>
    <name evidence="2" type="ORF">Tsubulata_018360</name>
</gene>
<dbReference type="EMBL" id="JAKUCV010004748">
    <property type="protein sequence ID" value="KAJ4834223.1"/>
    <property type="molecule type" value="Genomic_DNA"/>
</dbReference>
<dbReference type="PANTHER" id="PTHR34536:SF6">
    <property type="entry name" value="DENTIN SIALOPHOSPHOPROTEIN-LIKE PROTEIN"/>
    <property type="match status" value="1"/>
</dbReference>
<feature type="region of interest" description="Disordered" evidence="1">
    <location>
        <begin position="885"/>
        <end position="966"/>
    </location>
</feature>
<feature type="compositionally biased region" description="Basic and acidic residues" evidence="1">
    <location>
        <begin position="888"/>
        <end position="897"/>
    </location>
</feature>
<feature type="compositionally biased region" description="Polar residues" evidence="1">
    <location>
        <begin position="40"/>
        <end position="49"/>
    </location>
</feature>
<dbReference type="OrthoDB" id="1350766at2759"/>
<dbReference type="Proteomes" id="UP001141552">
    <property type="component" value="Unassembled WGS sequence"/>
</dbReference>
<protein>
    <submittedName>
        <fullName evidence="2">Uncharacterized protein</fullName>
    </submittedName>
</protein>
<feature type="region of interest" description="Disordered" evidence="1">
    <location>
        <begin position="978"/>
        <end position="1077"/>
    </location>
</feature>
<feature type="compositionally biased region" description="Gly residues" evidence="1">
    <location>
        <begin position="1053"/>
        <end position="1063"/>
    </location>
</feature>
<comment type="caution">
    <text evidence="2">The sequence shown here is derived from an EMBL/GenBank/DDBJ whole genome shotgun (WGS) entry which is preliminary data.</text>
</comment>
<feature type="region of interest" description="Disordered" evidence="1">
    <location>
        <begin position="91"/>
        <end position="132"/>
    </location>
</feature>
<feature type="region of interest" description="Disordered" evidence="1">
    <location>
        <begin position="25"/>
        <end position="57"/>
    </location>
</feature>
<reference evidence="2" key="1">
    <citation type="submission" date="2022-02" db="EMBL/GenBank/DDBJ databases">
        <authorList>
            <person name="Henning P.M."/>
            <person name="McCubbin A.G."/>
            <person name="Shore J.S."/>
        </authorList>
    </citation>
    <scope>NUCLEOTIDE SEQUENCE</scope>
    <source>
        <strain evidence="2">F60SS</strain>
        <tissue evidence="2">Leaves</tissue>
    </source>
</reference>
<feature type="region of interest" description="Disordered" evidence="1">
    <location>
        <begin position="850"/>
        <end position="871"/>
    </location>
</feature>
<feature type="compositionally biased region" description="Basic residues" evidence="1">
    <location>
        <begin position="924"/>
        <end position="934"/>
    </location>
</feature>
<dbReference type="PANTHER" id="PTHR34536">
    <property type="entry name" value="DENTIN SIALOPHOSPHOPROTEIN-LIKE PROTEIN"/>
    <property type="match status" value="1"/>
</dbReference>
<evidence type="ECO:0000313" key="3">
    <source>
        <dbReference type="Proteomes" id="UP001141552"/>
    </source>
</evidence>